<evidence type="ECO:0000313" key="1">
    <source>
        <dbReference type="EMBL" id="MPY37272.1"/>
    </source>
</evidence>
<name>A0A5N8VR54_9ACTN</name>
<sequence length="62" mass="6903">MAATSEDPHSLGELARVVVLGARIVRRQERGKPTARLEARVDRIRAQAEAREAARAKARKKK</sequence>
<accession>A0A5N8VR54</accession>
<dbReference type="OrthoDB" id="4330731at2"/>
<proteinExistence type="predicted"/>
<dbReference type="RefSeq" id="WP_152894867.1">
    <property type="nucleotide sequence ID" value="NZ_VJZD01000294.1"/>
</dbReference>
<reference evidence="1 2" key="1">
    <citation type="submission" date="2019-07" db="EMBL/GenBank/DDBJ databases">
        <title>New species of Amycolatopsis and Streptomyces.</title>
        <authorList>
            <person name="Duangmal K."/>
            <person name="Teo W.F.A."/>
            <person name="Lipun K."/>
        </authorList>
    </citation>
    <scope>NUCLEOTIDE SEQUENCE [LARGE SCALE GENOMIC DNA]</scope>
    <source>
        <strain evidence="1 2">NBRC 109810</strain>
    </source>
</reference>
<evidence type="ECO:0000313" key="2">
    <source>
        <dbReference type="Proteomes" id="UP000325849"/>
    </source>
</evidence>
<dbReference type="EMBL" id="VJZD01000294">
    <property type="protein sequence ID" value="MPY37272.1"/>
    <property type="molecule type" value="Genomic_DNA"/>
</dbReference>
<protein>
    <submittedName>
        <fullName evidence="1">Uncharacterized protein</fullName>
    </submittedName>
</protein>
<dbReference type="Proteomes" id="UP000325849">
    <property type="component" value="Unassembled WGS sequence"/>
</dbReference>
<gene>
    <name evidence="1" type="ORF">FNH09_40525</name>
</gene>
<keyword evidence="2" id="KW-1185">Reference proteome</keyword>
<dbReference type="AlphaFoldDB" id="A0A5N8VR54"/>
<organism evidence="1 2">
    <name type="scientific">Streptomyces adustus</name>
    <dbReference type="NCBI Taxonomy" id="1609272"/>
    <lineage>
        <taxon>Bacteria</taxon>
        <taxon>Bacillati</taxon>
        <taxon>Actinomycetota</taxon>
        <taxon>Actinomycetes</taxon>
        <taxon>Kitasatosporales</taxon>
        <taxon>Streptomycetaceae</taxon>
        <taxon>Streptomyces</taxon>
    </lineage>
</organism>
<comment type="caution">
    <text evidence="1">The sequence shown here is derived from an EMBL/GenBank/DDBJ whole genome shotgun (WGS) entry which is preliminary data.</text>
</comment>